<dbReference type="OMA" id="MWRSARN"/>
<proteinExistence type="predicted"/>
<evidence type="ECO:0000313" key="1">
    <source>
        <dbReference type="EMBL" id="EMR67700.1"/>
    </source>
</evidence>
<dbReference type="EMBL" id="KB706375">
    <property type="protein sequence ID" value="EMR67700.1"/>
    <property type="molecule type" value="Genomic_DNA"/>
</dbReference>
<sequence length="233" mass="25375">MAARIPTSISIRPPTKYLPKGLDNDAAEITDPAPFVPPPLEWLYGTWSVTHSTLSIWRSAQNVRITYKPCNNADKAPLAVDDLVEYEKKGVQSGAGGGGVKAVEGIDKPADPAHPGGAWDWRGKGWLKIASSHWEVLGYGERPITAAAAAETGGDDDSNDGGVERWVVTWFAPTLFTQEGLDIYSDRKEGLSKETLDAIMKGLKELDDAPKIVTLTEKHMDPVAISLPWQERK</sequence>
<protein>
    <submittedName>
        <fullName evidence="1">Uncharacterized protein</fullName>
    </submittedName>
</protein>
<dbReference type="KEGG" id="ela:UCREL1_5297"/>
<dbReference type="HOGENOM" id="CLU_094640_0_0_1"/>
<dbReference type="STRING" id="1287681.M7TLV3"/>
<gene>
    <name evidence="1" type="ORF">UCREL1_5297</name>
</gene>
<dbReference type="eggNOG" id="ENOG502S4MS">
    <property type="taxonomic scope" value="Eukaryota"/>
</dbReference>
<organism evidence="1 2">
    <name type="scientific">Eutypa lata (strain UCR-EL1)</name>
    <name type="common">Grapevine dieback disease fungus</name>
    <name type="synonym">Eutypa armeniacae</name>
    <dbReference type="NCBI Taxonomy" id="1287681"/>
    <lineage>
        <taxon>Eukaryota</taxon>
        <taxon>Fungi</taxon>
        <taxon>Dikarya</taxon>
        <taxon>Ascomycota</taxon>
        <taxon>Pezizomycotina</taxon>
        <taxon>Sordariomycetes</taxon>
        <taxon>Xylariomycetidae</taxon>
        <taxon>Xylariales</taxon>
        <taxon>Diatrypaceae</taxon>
        <taxon>Eutypa</taxon>
    </lineage>
</organism>
<reference evidence="2" key="1">
    <citation type="journal article" date="2013" name="Genome Announc.">
        <title>Draft genome sequence of the grapevine dieback fungus Eutypa lata UCR-EL1.</title>
        <authorList>
            <person name="Blanco-Ulate B."/>
            <person name="Rolshausen P.E."/>
            <person name="Cantu D."/>
        </authorList>
    </citation>
    <scope>NUCLEOTIDE SEQUENCE [LARGE SCALE GENOMIC DNA]</scope>
    <source>
        <strain evidence="2">UCR-EL1</strain>
    </source>
</reference>
<evidence type="ECO:0000313" key="2">
    <source>
        <dbReference type="Proteomes" id="UP000012174"/>
    </source>
</evidence>
<keyword evidence="2" id="KW-1185">Reference proteome</keyword>
<dbReference type="OrthoDB" id="9975758at2759"/>
<dbReference type="Proteomes" id="UP000012174">
    <property type="component" value="Unassembled WGS sequence"/>
</dbReference>
<dbReference type="AlphaFoldDB" id="M7TLV3"/>
<name>M7TLV3_EUTLA</name>
<accession>M7TLV3</accession>